<feature type="non-terminal residue" evidence="2">
    <location>
        <position position="1"/>
    </location>
</feature>
<comment type="caution">
    <text evidence="2">The sequence shown here is derived from an EMBL/GenBank/DDBJ whole genome shotgun (WGS) entry which is preliminary data.</text>
</comment>
<accession>A0A2M8DR59</accession>
<evidence type="ECO:0000313" key="2">
    <source>
        <dbReference type="EMBL" id="PJC01841.1"/>
    </source>
</evidence>
<evidence type="ECO:0000256" key="1">
    <source>
        <dbReference type="SAM" id="MobiDB-lite"/>
    </source>
</evidence>
<dbReference type="Proteomes" id="UP000230136">
    <property type="component" value="Unassembled WGS sequence"/>
</dbReference>
<name>A0A2M8DR59_9BACT</name>
<reference evidence="3" key="1">
    <citation type="submission" date="2017-09" db="EMBL/GenBank/DDBJ databases">
        <title>Depth-based differentiation of microbial function through sediment-hosted aquifers and enrichment of novel symbionts in the deep terrestrial subsurface.</title>
        <authorList>
            <person name="Probst A.J."/>
            <person name="Ladd B."/>
            <person name="Jarett J.K."/>
            <person name="Geller-Mcgrath D.E."/>
            <person name="Sieber C.M.K."/>
            <person name="Emerson J.B."/>
            <person name="Anantharaman K."/>
            <person name="Thomas B.C."/>
            <person name="Malmstrom R."/>
            <person name="Stieglmeier M."/>
            <person name="Klingl A."/>
            <person name="Woyke T."/>
            <person name="Ryan C.M."/>
            <person name="Banfield J.F."/>
        </authorList>
    </citation>
    <scope>NUCLEOTIDE SEQUENCE [LARGE SCALE GENOMIC DNA]</scope>
</reference>
<feature type="compositionally biased region" description="Basic and acidic residues" evidence="1">
    <location>
        <begin position="1"/>
        <end position="11"/>
    </location>
</feature>
<gene>
    <name evidence="2" type="ORF">CO073_02630</name>
</gene>
<evidence type="ECO:0000313" key="3">
    <source>
        <dbReference type="Proteomes" id="UP000230136"/>
    </source>
</evidence>
<protein>
    <submittedName>
        <fullName evidence="2">Uncharacterized protein</fullName>
    </submittedName>
</protein>
<dbReference type="AlphaFoldDB" id="A0A2M8DR59"/>
<organism evidence="2 3">
    <name type="scientific">Candidatus Komeilibacteria bacterium CG_4_9_14_0_8_um_filter_36_9</name>
    <dbReference type="NCBI Taxonomy" id="1974473"/>
    <lineage>
        <taxon>Bacteria</taxon>
        <taxon>Candidatus Komeiliibacteriota</taxon>
    </lineage>
</organism>
<dbReference type="EMBL" id="PFSY01000122">
    <property type="protein sequence ID" value="PJC01841.1"/>
    <property type="molecule type" value="Genomic_DNA"/>
</dbReference>
<proteinExistence type="predicted"/>
<feature type="region of interest" description="Disordered" evidence="1">
    <location>
        <begin position="1"/>
        <end position="23"/>
    </location>
</feature>
<sequence>EPILEIEKIGDVEPSETSAIDTEGDVDDILADSAISGSITDTKPTIPPVSTEPVVEPAEPAVEVVAEIVEPNYEDLLAKYKFESYDESNNELNIAYAKSIFGSVKLENIIDGTIDVTVKAEDIFKIAEQLKDSGDTNIIKAQLGMINELIGQNEELRDVSNNQLHLQVDVATKNGIREVLDQAKFMTTEEPKIIDAVKGLVDNL</sequence>